<dbReference type="InterPro" id="IPR009146">
    <property type="entry name" value="Groucho_enhance"/>
</dbReference>
<dbReference type="InterPro" id="IPR036322">
    <property type="entry name" value="WD40_repeat_dom_sf"/>
</dbReference>
<evidence type="ECO:0000259" key="6">
    <source>
        <dbReference type="Pfam" id="PF03920"/>
    </source>
</evidence>
<protein>
    <submittedName>
        <fullName evidence="7">Groucho</fullName>
    </submittedName>
</protein>
<dbReference type="GO" id="GO:0005634">
    <property type="term" value="C:nucleus"/>
    <property type="evidence" value="ECO:0007669"/>
    <property type="project" value="UniProtKB-SubCell"/>
</dbReference>
<dbReference type="Pfam" id="PF03920">
    <property type="entry name" value="TLE_N"/>
    <property type="match status" value="1"/>
</dbReference>
<dbReference type="Gene3D" id="2.130.10.10">
    <property type="entry name" value="YVTN repeat-like/Quinoprotein amine dehydrogenase"/>
    <property type="match status" value="1"/>
</dbReference>
<dbReference type="PANTHER" id="PTHR10814:SF21">
    <property type="entry name" value="PROTEIN GROUCHO"/>
    <property type="match status" value="1"/>
</dbReference>
<dbReference type="Proteomes" id="UP001431209">
    <property type="component" value="Unassembled WGS sequence"/>
</dbReference>
<feature type="region of interest" description="Disordered" evidence="5">
    <location>
        <begin position="137"/>
        <end position="197"/>
    </location>
</feature>
<evidence type="ECO:0000313" key="7">
    <source>
        <dbReference type="EMBL" id="KAL0484680.1"/>
    </source>
</evidence>
<accession>A0AAW2Z6X8</accession>
<dbReference type="InterPro" id="IPR015943">
    <property type="entry name" value="WD40/YVTN_repeat-like_dom_sf"/>
</dbReference>
<dbReference type="PANTHER" id="PTHR10814">
    <property type="entry name" value="TRANSDUCIN-LIKE ENHANCER PROTEIN"/>
    <property type="match status" value="1"/>
</dbReference>
<evidence type="ECO:0000256" key="3">
    <source>
        <dbReference type="ARBA" id="ARBA00023242"/>
    </source>
</evidence>
<keyword evidence="8" id="KW-1185">Reference proteome</keyword>
<gene>
    <name evidence="7" type="ORF">AKO1_003511</name>
</gene>
<dbReference type="PROSITE" id="PS50082">
    <property type="entry name" value="WD_REPEATS_2"/>
    <property type="match status" value="2"/>
</dbReference>
<dbReference type="AlphaFoldDB" id="A0AAW2Z6X8"/>
<name>A0AAW2Z6X8_9EUKA</name>
<evidence type="ECO:0000313" key="8">
    <source>
        <dbReference type="Proteomes" id="UP001431209"/>
    </source>
</evidence>
<dbReference type="CDD" id="cd00200">
    <property type="entry name" value="WD40"/>
    <property type="match status" value="1"/>
</dbReference>
<dbReference type="Pfam" id="PF00400">
    <property type="entry name" value="WD40"/>
    <property type="match status" value="4"/>
</dbReference>
<feature type="domain" description="Groucho/TLE N-terminal Q-rich" evidence="6">
    <location>
        <begin position="4"/>
        <end position="109"/>
    </location>
</feature>
<proteinExistence type="inferred from homology"/>
<organism evidence="7 8">
    <name type="scientific">Acrasis kona</name>
    <dbReference type="NCBI Taxonomy" id="1008807"/>
    <lineage>
        <taxon>Eukaryota</taxon>
        <taxon>Discoba</taxon>
        <taxon>Heterolobosea</taxon>
        <taxon>Tetramitia</taxon>
        <taxon>Eutetramitia</taxon>
        <taxon>Acrasidae</taxon>
        <taxon>Acrasis</taxon>
    </lineage>
</organism>
<dbReference type="SUPFAM" id="SSF50978">
    <property type="entry name" value="WD40 repeat-like"/>
    <property type="match status" value="1"/>
</dbReference>
<comment type="caution">
    <text evidence="7">The sequence shown here is derived from an EMBL/GenBank/DDBJ whole genome shotgun (WGS) entry which is preliminary data.</text>
</comment>
<evidence type="ECO:0000256" key="2">
    <source>
        <dbReference type="ARBA" id="ARBA00005969"/>
    </source>
</evidence>
<comment type="similarity">
    <text evidence="2">Belongs to the WD repeat Groucho/TLE family.</text>
</comment>
<dbReference type="PROSITE" id="PS50294">
    <property type="entry name" value="WD_REPEATS_REGION"/>
    <property type="match status" value="2"/>
</dbReference>
<evidence type="ECO:0000256" key="1">
    <source>
        <dbReference type="ARBA" id="ARBA00004123"/>
    </source>
</evidence>
<feature type="repeat" description="WD" evidence="4">
    <location>
        <begin position="433"/>
        <end position="465"/>
    </location>
</feature>
<sequence>MTSQFSAPDMLDRLKQEFEVQRSQIMIAKTETERIKSELNEQVQLGKKYYDAAYFQNIKIHKLLEVNGRLLKILDDTIPLLPQESQDMLRREVDLAKKVSVTDIKKRIKILHAKNSGDQINTADAELYIDDEAKNASSPLVDGKRTRSNGDQMRVEDDANEPNTSNDDGDEVMDLNGKNGSADKLNNENLPEDKRVPKSLKKRAVLTHDQSVSSISFSAAGDYMTTGGKGVVKMWDTTQEALDSITNPSTPTDSILKTEIECVKGAYIRTCKLSSDDKYMVVCGETKEVVVVDLTQQVPRIKLTLQQEDVDFHYALTLSLDGKYCYSCFSDGMIGMWDLNNGDLVRRLIGHEDSVSCVDLTPDGTKLISGSLDKTMKIWDAHEGRPIETYQMQSRIFTLGACPTAPSWIAVGLENSYVEVVNTEPSNSKNYQLHLHENCVLSLKFAPGGSWFVTGGKDKYINTWKAPYGPGTFRTKESNSILSCDVSPDGKYVVTGSWEKMATIYDVEF</sequence>
<keyword evidence="3" id="KW-0539">Nucleus</keyword>
<dbReference type="PRINTS" id="PR01850">
    <property type="entry name" value="GROUCHOFAMLY"/>
</dbReference>
<dbReference type="GO" id="GO:0090090">
    <property type="term" value="P:negative regulation of canonical Wnt signaling pathway"/>
    <property type="evidence" value="ECO:0007669"/>
    <property type="project" value="TreeGrafter"/>
</dbReference>
<dbReference type="InterPro" id="IPR001680">
    <property type="entry name" value="WD40_rpt"/>
</dbReference>
<dbReference type="SMART" id="SM00320">
    <property type="entry name" value="WD40"/>
    <property type="match status" value="7"/>
</dbReference>
<evidence type="ECO:0000256" key="4">
    <source>
        <dbReference type="PROSITE-ProRule" id="PRU00221"/>
    </source>
</evidence>
<dbReference type="GO" id="GO:0003714">
    <property type="term" value="F:transcription corepressor activity"/>
    <property type="evidence" value="ECO:0007669"/>
    <property type="project" value="TreeGrafter"/>
</dbReference>
<evidence type="ECO:0000256" key="5">
    <source>
        <dbReference type="SAM" id="MobiDB-lite"/>
    </source>
</evidence>
<feature type="repeat" description="WD" evidence="4">
    <location>
        <begin position="348"/>
        <end position="389"/>
    </location>
</feature>
<dbReference type="GO" id="GO:0005667">
    <property type="term" value="C:transcription regulator complex"/>
    <property type="evidence" value="ECO:0007669"/>
    <property type="project" value="TreeGrafter"/>
</dbReference>
<keyword evidence="4" id="KW-0853">WD repeat</keyword>
<reference evidence="7 8" key="1">
    <citation type="submission" date="2024-03" db="EMBL/GenBank/DDBJ databases">
        <title>The Acrasis kona genome and developmental transcriptomes reveal deep origins of eukaryotic multicellular pathways.</title>
        <authorList>
            <person name="Sheikh S."/>
            <person name="Fu C.-J."/>
            <person name="Brown M.W."/>
            <person name="Baldauf S.L."/>
        </authorList>
    </citation>
    <scope>NUCLEOTIDE SEQUENCE [LARGE SCALE GENOMIC DNA]</scope>
    <source>
        <strain evidence="7 8">ATCC MYA-3509</strain>
    </source>
</reference>
<dbReference type="InterPro" id="IPR005617">
    <property type="entry name" value="Groucho/TLE_N"/>
</dbReference>
<dbReference type="EMBL" id="JAOPGA020001063">
    <property type="protein sequence ID" value="KAL0484680.1"/>
    <property type="molecule type" value="Genomic_DNA"/>
</dbReference>
<comment type="subcellular location">
    <subcellularLocation>
        <location evidence="1">Nucleus</location>
    </subcellularLocation>
</comment>